<sequence length="52" mass="5837">MPRVFLGRRCAREDVRSSNRGIVVALRIAASEAPVCCDNLPLLPWLHEMLGF</sequence>
<gene>
    <name evidence="1" type="ORF">COLSTE_00837</name>
</gene>
<reference evidence="1 2" key="1">
    <citation type="submission" date="2008-10" db="EMBL/GenBank/DDBJ databases">
        <title>Draft genome sequence of Collinsella stercoris (DSM 13279).</title>
        <authorList>
            <person name="Sudarsanam P."/>
            <person name="Ley R."/>
            <person name="Guruge J."/>
            <person name="Turnbaugh P.J."/>
            <person name="Mahowald M."/>
            <person name="Liep D."/>
            <person name="Gordon J."/>
        </authorList>
    </citation>
    <scope>NUCLEOTIDE SEQUENCE [LARGE SCALE GENOMIC DNA]</scope>
    <source>
        <strain evidence="1 2">DSM 13279</strain>
    </source>
</reference>
<dbReference type="EMBL" id="ABXJ01000051">
    <property type="protein sequence ID" value="EEA90948.1"/>
    <property type="molecule type" value="Genomic_DNA"/>
</dbReference>
<comment type="caution">
    <text evidence="1">The sequence shown here is derived from an EMBL/GenBank/DDBJ whole genome shotgun (WGS) entry which is preliminary data.</text>
</comment>
<protein>
    <submittedName>
        <fullName evidence="1">Uncharacterized protein</fullName>
    </submittedName>
</protein>
<dbReference type="STRING" id="445975.COLSTE_00837"/>
<accession>B6G9U6</accession>
<evidence type="ECO:0000313" key="2">
    <source>
        <dbReference type="Proteomes" id="UP000003560"/>
    </source>
</evidence>
<organism evidence="1 2">
    <name type="scientific">Collinsella stercoris DSM 13279</name>
    <dbReference type="NCBI Taxonomy" id="445975"/>
    <lineage>
        <taxon>Bacteria</taxon>
        <taxon>Bacillati</taxon>
        <taxon>Actinomycetota</taxon>
        <taxon>Coriobacteriia</taxon>
        <taxon>Coriobacteriales</taxon>
        <taxon>Coriobacteriaceae</taxon>
        <taxon>Collinsella</taxon>
    </lineage>
</organism>
<keyword evidence="2" id="KW-1185">Reference proteome</keyword>
<proteinExistence type="predicted"/>
<dbReference type="AlphaFoldDB" id="B6G9U6"/>
<dbReference type="Proteomes" id="UP000003560">
    <property type="component" value="Unassembled WGS sequence"/>
</dbReference>
<dbReference type="HOGENOM" id="CLU_3078748_0_0_11"/>
<evidence type="ECO:0000313" key="1">
    <source>
        <dbReference type="EMBL" id="EEA90948.1"/>
    </source>
</evidence>
<name>B6G9U6_9ACTN</name>
<reference evidence="1 2" key="2">
    <citation type="submission" date="2008-10" db="EMBL/GenBank/DDBJ databases">
        <authorList>
            <person name="Fulton L."/>
            <person name="Clifton S."/>
            <person name="Fulton B."/>
            <person name="Xu J."/>
            <person name="Minx P."/>
            <person name="Pepin K.H."/>
            <person name="Johnson M."/>
            <person name="Thiruvilangam P."/>
            <person name="Bhonagiri V."/>
            <person name="Nash W.E."/>
            <person name="Mardis E.R."/>
            <person name="Wilson R.K."/>
        </authorList>
    </citation>
    <scope>NUCLEOTIDE SEQUENCE [LARGE SCALE GENOMIC DNA]</scope>
    <source>
        <strain evidence="1 2">DSM 13279</strain>
    </source>
</reference>